<dbReference type="STRING" id="74649.A0A2P6SBT2"/>
<keyword evidence="2" id="KW-0378">Hydrolase</keyword>
<dbReference type="GO" id="GO:0004046">
    <property type="term" value="F:aminoacylase activity"/>
    <property type="evidence" value="ECO:0007669"/>
    <property type="project" value="UniProtKB-EC"/>
</dbReference>
<dbReference type="PANTHER" id="PTHR45892">
    <property type="entry name" value="AMINOACYLASE-1"/>
    <property type="match status" value="1"/>
</dbReference>
<dbReference type="Proteomes" id="UP000238479">
    <property type="component" value="Chromosome 1"/>
</dbReference>
<comment type="caution">
    <text evidence="2">The sequence shown here is derived from an EMBL/GenBank/DDBJ whole genome shotgun (WGS) entry which is preliminary data.</text>
</comment>
<keyword evidence="1" id="KW-1133">Transmembrane helix</keyword>
<reference evidence="2 3" key="1">
    <citation type="journal article" date="2018" name="Nat. Genet.">
        <title>The Rosa genome provides new insights in the design of modern roses.</title>
        <authorList>
            <person name="Bendahmane M."/>
        </authorList>
    </citation>
    <scope>NUCLEOTIDE SEQUENCE [LARGE SCALE GENOMIC DNA]</scope>
    <source>
        <strain evidence="3">cv. Old Blush</strain>
    </source>
</reference>
<protein>
    <submittedName>
        <fullName evidence="2">Putative N-acyl-aliphatic-L-amino acid amidohydrolase</fullName>
        <ecNumber evidence="2">3.5.1.14</ecNumber>
    </submittedName>
</protein>
<sequence>MRVKWTFQNFLIFFSLFLNFFSLYSLSLSPRSALSLLDAPIRRPLTWLGFDPTFPSLPLNSHLDSVPAEPSKWAHPPFSAHRTPEGHIFTRGAQDDKCIAI</sequence>
<feature type="transmembrane region" description="Helical" evidence="1">
    <location>
        <begin position="6"/>
        <end position="26"/>
    </location>
</feature>
<dbReference type="Pfam" id="PF01546">
    <property type="entry name" value="Peptidase_M20"/>
    <property type="match status" value="1"/>
</dbReference>
<evidence type="ECO:0000313" key="2">
    <source>
        <dbReference type="EMBL" id="PRQ56135.1"/>
    </source>
</evidence>
<evidence type="ECO:0000313" key="3">
    <source>
        <dbReference type="Proteomes" id="UP000238479"/>
    </source>
</evidence>
<evidence type="ECO:0000256" key="1">
    <source>
        <dbReference type="SAM" id="Phobius"/>
    </source>
</evidence>
<dbReference type="AlphaFoldDB" id="A0A2P6SBT2"/>
<organism evidence="2 3">
    <name type="scientific">Rosa chinensis</name>
    <name type="common">China rose</name>
    <dbReference type="NCBI Taxonomy" id="74649"/>
    <lineage>
        <taxon>Eukaryota</taxon>
        <taxon>Viridiplantae</taxon>
        <taxon>Streptophyta</taxon>
        <taxon>Embryophyta</taxon>
        <taxon>Tracheophyta</taxon>
        <taxon>Spermatophyta</taxon>
        <taxon>Magnoliopsida</taxon>
        <taxon>eudicotyledons</taxon>
        <taxon>Gunneridae</taxon>
        <taxon>Pentapetalae</taxon>
        <taxon>rosids</taxon>
        <taxon>fabids</taxon>
        <taxon>Rosales</taxon>
        <taxon>Rosaceae</taxon>
        <taxon>Rosoideae</taxon>
        <taxon>Rosoideae incertae sedis</taxon>
        <taxon>Rosa</taxon>
    </lineage>
</organism>
<dbReference type="InterPro" id="IPR002933">
    <property type="entry name" value="Peptidase_M20"/>
</dbReference>
<dbReference type="EC" id="3.5.1.14" evidence="2"/>
<proteinExistence type="predicted"/>
<accession>A0A2P6SBT2</accession>
<keyword evidence="1" id="KW-0812">Transmembrane</keyword>
<gene>
    <name evidence="2" type="ORF">RchiOBHm_Chr1g0332451</name>
</gene>
<keyword evidence="1" id="KW-0472">Membrane</keyword>
<keyword evidence="3" id="KW-1185">Reference proteome</keyword>
<dbReference type="Gene3D" id="3.40.630.10">
    <property type="entry name" value="Zn peptidases"/>
    <property type="match status" value="1"/>
</dbReference>
<dbReference type="Gramene" id="PRQ56135">
    <property type="protein sequence ID" value="PRQ56135"/>
    <property type="gene ID" value="RchiOBHm_Chr1g0332451"/>
</dbReference>
<dbReference type="InterPro" id="IPR052083">
    <property type="entry name" value="Aminoacylase-1_M20A"/>
</dbReference>
<dbReference type="PANTHER" id="PTHR45892:SF3">
    <property type="entry name" value="PUTATIVE-RELATED"/>
    <property type="match status" value="1"/>
</dbReference>
<name>A0A2P6SBT2_ROSCH</name>
<dbReference type="EMBL" id="PDCK01000039">
    <property type="protein sequence ID" value="PRQ56135.1"/>
    <property type="molecule type" value="Genomic_DNA"/>
</dbReference>
<dbReference type="SUPFAM" id="SSF53187">
    <property type="entry name" value="Zn-dependent exopeptidases"/>
    <property type="match status" value="1"/>
</dbReference>